<evidence type="ECO:0000256" key="2">
    <source>
        <dbReference type="ARBA" id="ARBA00023163"/>
    </source>
</evidence>
<dbReference type="Pfam" id="PF01965">
    <property type="entry name" value="DJ-1_PfpI"/>
    <property type="match status" value="1"/>
</dbReference>
<dbReference type="InterPro" id="IPR002818">
    <property type="entry name" value="DJ-1/PfpI"/>
</dbReference>
<keyword evidence="2" id="KW-0804">Transcription</keyword>
<evidence type="ECO:0000313" key="4">
    <source>
        <dbReference type="EMBL" id="ROQ29833.1"/>
    </source>
</evidence>
<dbReference type="PANTHER" id="PTHR43130">
    <property type="entry name" value="ARAC-FAMILY TRANSCRIPTIONAL REGULATOR"/>
    <property type="match status" value="1"/>
</dbReference>
<comment type="caution">
    <text evidence="4">The sequence shown here is derived from an EMBL/GenBank/DDBJ whole genome shotgun (WGS) entry which is preliminary data.</text>
</comment>
<dbReference type="RefSeq" id="WP_050658625.1">
    <property type="nucleotide sequence ID" value="NZ_JBLXAC010000005.1"/>
</dbReference>
<protein>
    <submittedName>
        <fullName evidence="4">AraC family transcriptional regulator with amidase-like domain</fullName>
    </submittedName>
</protein>
<dbReference type="Gene3D" id="1.10.10.60">
    <property type="entry name" value="Homeodomain-like"/>
    <property type="match status" value="1"/>
</dbReference>
<dbReference type="OrthoDB" id="9803764at2"/>
<dbReference type="CDD" id="cd03137">
    <property type="entry name" value="GATase1_AraC_1"/>
    <property type="match status" value="1"/>
</dbReference>
<evidence type="ECO:0000313" key="5">
    <source>
        <dbReference type="Proteomes" id="UP000268033"/>
    </source>
</evidence>
<dbReference type="InterPro" id="IPR009057">
    <property type="entry name" value="Homeodomain-like_sf"/>
</dbReference>
<dbReference type="AlphaFoldDB" id="A0A3N1PMM0"/>
<dbReference type="Gene3D" id="3.40.50.880">
    <property type="match status" value="1"/>
</dbReference>
<gene>
    <name evidence="4" type="ORF">EDC28_102205</name>
</gene>
<dbReference type="InterPro" id="IPR029062">
    <property type="entry name" value="Class_I_gatase-like"/>
</dbReference>
<dbReference type="GO" id="GO:0003700">
    <property type="term" value="F:DNA-binding transcription factor activity"/>
    <property type="evidence" value="ECO:0007669"/>
    <property type="project" value="InterPro"/>
</dbReference>
<keyword evidence="1" id="KW-0805">Transcription regulation</keyword>
<dbReference type="InterPro" id="IPR052158">
    <property type="entry name" value="INH-QAR"/>
</dbReference>
<evidence type="ECO:0000256" key="1">
    <source>
        <dbReference type="ARBA" id="ARBA00023015"/>
    </source>
</evidence>
<dbReference type="SUPFAM" id="SSF46689">
    <property type="entry name" value="Homeodomain-like"/>
    <property type="match status" value="2"/>
</dbReference>
<dbReference type="InterPro" id="IPR018060">
    <property type="entry name" value="HTH_AraC"/>
</dbReference>
<dbReference type="PANTHER" id="PTHR43130:SF3">
    <property type="entry name" value="HTH-TYPE TRANSCRIPTIONAL REGULATOR RV1931C"/>
    <property type="match status" value="1"/>
</dbReference>
<dbReference type="SMART" id="SM00342">
    <property type="entry name" value="HTH_ARAC"/>
    <property type="match status" value="1"/>
</dbReference>
<dbReference type="GO" id="GO:0043565">
    <property type="term" value="F:sequence-specific DNA binding"/>
    <property type="evidence" value="ECO:0007669"/>
    <property type="project" value="InterPro"/>
</dbReference>
<dbReference type="EMBL" id="RJUL01000002">
    <property type="protein sequence ID" value="ROQ29833.1"/>
    <property type="molecule type" value="Genomic_DNA"/>
</dbReference>
<evidence type="ECO:0000259" key="3">
    <source>
        <dbReference type="PROSITE" id="PS01124"/>
    </source>
</evidence>
<name>A0A3N1PMM0_9GAMM</name>
<proteinExistence type="predicted"/>
<dbReference type="Proteomes" id="UP000268033">
    <property type="component" value="Unassembled WGS sequence"/>
</dbReference>
<dbReference type="Pfam" id="PF12833">
    <property type="entry name" value="HTH_18"/>
    <property type="match status" value="1"/>
</dbReference>
<accession>A0A3N1PMM0</accession>
<sequence>MKTVAIVVFPDFLMLDMSGPAETFTVANRYLPADERYRIVLVSTGELDVQASNGIRVKADTTILDTTEPFDFLLVVGGPGAYSGAHPNLCTWLRDMSGRVGRLVSVCTGAFLLGEAGLLDGHRVTTHWSYTERLAQAYPKAKVEQNQIFINDEQGLVSSGGITAGIDLALSLIESDHGRQVALQVAKVLLVVMRRQGGQVQFSPLHAEVNTDESPIAKVQRYVLDNLHEDFTVERLADLAAMSQRHFARSFVQEVKMTPMEFVRAARVDSARKMLENSALPLKTIAYQSGFANSRQMRQQFNDKLGVTPAQYRRQFG</sequence>
<reference evidence="4 5" key="1">
    <citation type="submission" date="2018-11" db="EMBL/GenBank/DDBJ databases">
        <title>Genomic Encyclopedia of Type Strains, Phase IV (KMG-IV): sequencing the most valuable type-strain genomes for metagenomic binning, comparative biology and taxonomic classification.</title>
        <authorList>
            <person name="Goeker M."/>
        </authorList>
    </citation>
    <scope>NUCLEOTIDE SEQUENCE [LARGE SCALE GENOMIC DNA]</scope>
    <source>
        <strain evidence="4 5">DSM 21945</strain>
    </source>
</reference>
<dbReference type="PROSITE" id="PS01124">
    <property type="entry name" value="HTH_ARAC_FAMILY_2"/>
    <property type="match status" value="1"/>
</dbReference>
<feature type="domain" description="HTH araC/xylS-type" evidence="3">
    <location>
        <begin position="217"/>
        <end position="315"/>
    </location>
</feature>
<keyword evidence="5" id="KW-1185">Reference proteome</keyword>
<dbReference type="STRING" id="584787.GCA_001247655_03135"/>
<organism evidence="4 5">
    <name type="scientific">Gallaecimonas pentaromativorans</name>
    <dbReference type="NCBI Taxonomy" id="584787"/>
    <lineage>
        <taxon>Bacteria</taxon>
        <taxon>Pseudomonadati</taxon>
        <taxon>Pseudomonadota</taxon>
        <taxon>Gammaproteobacteria</taxon>
        <taxon>Enterobacterales</taxon>
        <taxon>Gallaecimonadaceae</taxon>
        <taxon>Gallaecimonas</taxon>
    </lineage>
</organism>
<dbReference type="SUPFAM" id="SSF52317">
    <property type="entry name" value="Class I glutamine amidotransferase-like"/>
    <property type="match status" value="1"/>
</dbReference>